<dbReference type="STRING" id="181874.A0A409W0I9"/>
<comment type="caution">
    <text evidence="1">The sequence shown here is derived from an EMBL/GenBank/DDBJ whole genome shotgun (WGS) entry which is preliminary data.</text>
</comment>
<name>A0A409W0I9_9AGAR</name>
<dbReference type="OrthoDB" id="3028440at2759"/>
<dbReference type="EMBL" id="NHTK01005890">
    <property type="protein sequence ID" value="PPQ72001.1"/>
    <property type="molecule type" value="Genomic_DNA"/>
</dbReference>
<keyword evidence="2" id="KW-1185">Reference proteome</keyword>
<accession>A0A409W0I9</accession>
<feature type="non-terminal residue" evidence="1">
    <location>
        <position position="223"/>
    </location>
</feature>
<evidence type="ECO:0000313" key="1">
    <source>
        <dbReference type="EMBL" id="PPQ72001.1"/>
    </source>
</evidence>
<organism evidence="1 2">
    <name type="scientific">Panaeolus cyanescens</name>
    <dbReference type="NCBI Taxonomy" id="181874"/>
    <lineage>
        <taxon>Eukaryota</taxon>
        <taxon>Fungi</taxon>
        <taxon>Dikarya</taxon>
        <taxon>Basidiomycota</taxon>
        <taxon>Agaricomycotina</taxon>
        <taxon>Agaricomycetes</taxon>
        <taxon>Agaricomycetidae</taxon>
        <taxon>Agaricales</taxon>
        <taxon>Agaricineae</taxon>
        <taxon>Galeropsidaceae</taxon>
        <taxon>Panaeolus</taxon>
    </lineage>
</organism>
<evidence type="ECO:0000313" key="2">
    <source>
        <dbReference type="Proteomes" id="UP000284842"/>
    </source>
</evidence>
<dbReference type="InParanoid" id="A0A409W0I9"/>
<proteinExistence type="predicted"/>
<sequence>MAGIEMELPTKLTATGASQWNDFVAANGVLDDDAFVMDEGPEEVDKRKRDELIQKLVDHDIWGDFSEDGEYMDENEYIQDGQDHDDILTELLQNIARQREESGVQNHQPSEIDSTWHPYPSKLMFLLDAIDNLPRLRISSSVFKVFLWVLENLNVKNVPSMDAFRKMQQRIRKEAGIQTTSWTSPKKNHFSFNDPAGIIANDWTNPLVRPHIRRYPVIPKNGL</sequence>
<protein>
    <submittedName>
        <fullName evidence="1">Uncharacterized protein</fullName>
    </submittedName>
</protein>
<dbReference type="Proteomes" id="UP000284842">
    <property type="component" value="Unassembled WGS sequence"/>
</dbReference>
<gene>
    <name evidence="1" type="ORF">CVT24_008271</name>
</gene>
<reference evidence="1 2" key="1">
    <citation type="journal article" date="2018" name="Evol. Lett.">
        <title>Horizontal gene cluster transfer increased hallucinogenic mushroom diversity.</title>
        <authorList>
            <person name="Reynolds H.T."/>
            <person name="Vijayakumar V."/>
            <person name="Gluck-Thaler E."/>
            <person name="Korotkin H.B."/>
            <person name="Matheny P.B."/>
            <person name="Slot J.C."/>
        </authorList>
    </citation>
    <scope>NUCLEOTIDE SEQUENCE [LARGE SCALE GENOMIC DNA]</scope>
    <source>
        <strain evidence="1 2">2629</strain>
    </source>
</reference>
<dbReference type="AlphaFoldDB" id="A0A409W0I9"/>